<reference evidence="3" key="1">
    <citation type="submission" date="2005-10" db="EMBL/GenBank/DDBJ databases">
        <title>Complete sequence of Pelobacter carbinolicus DSM 2380.</title>
        <authorList>
            <person name="Copeland A."/>
            <person name="Lucas S."/>
            <person name="Lapidus A."/>
            <person name="Barry K."/>
            <person name="Detter J.C."/>
            <person name="Glavina T."/>
            <person name="Hammon N."/>
            <person name="Israni S."/>
            <person name="Pitluck S."/>
            <person name="Chertkov O."/>
            <person name="Schmutz J."/>
            <person name="Larimer F."/>
            <person name="Land M."/>
            <person name="Kyrpides N."/>
            <person name="Ivanova N."/>
            <person name="Richardson P."/>
        </authorList>
    </citation>
    <scope>NUCLEOTIDE SEQUENCE [LARGE SCALE GENOMIC DNA]</scope>
    <source>
        <strain evidence="3">DSM 2380 / NBRC 103641 / GraBd1</strain>
    </source>
</reference>
<dbReference type="EMBL" id="CP000142">
    <property type="protein sequence ID" value="ABA87431.1"/>
    <property type="molecule type" value="Genomic_DNA"/>
</dbReference>
<sequence>MLKVSAGGKTASPPVIQLFNRPLIFRKAESISSPFRVETGKNKSPSVSEGLLSSRVGGGTKSCLNKRVERGIPLFSNFRD</sequence>
<proteinExistence type="predicted"/>
<organism evidence="2 3">
    <name type="scientific">Syntrophotalea carbinolica (strain DSM 2380 / NBRC 103641 / GraBd1)</name>
    <name type="common">Pelobacter carbinolicus</name>
    <dbReference type="NCBI Taxonomy" id="338963"/>
    <lineage>
        <taxon>Bacteria</taxon>
        <taxon>Pseudomonadati</taxon>
        <taxon>Thermodesulfobacteriota</taxon>
        <taxon>Desulfuromonadia</taxon>
        <taxon>Desulfuromonadales</taxon>
        <taxon>Syntrophotaleaceae</taxon>
        <taxon>Syntrophotalea</taxon>
    </lineage>
</organism>
<keyword evidence="3" id="KW-1185">Reference proteome</keyword>
<accession>Q3A861</accession>
<dbReference type="KEGG" id="pca:Pcar_0170"/>
<dbReference type="Proteomes" id="UP000002534">
    <property type="component" value="Chromosome"/>
</dbReference>
<evidence type="ECO:0000313" key="2">
    <source>
        <dbReference type="EMBL" id="ABA87431.1"/>
    </source>
</evidence>
<dbReference type="AlphaFoldDB" id="Q3A861"/>
<protein>
    <submittedName>
        <fullName evidence="2">Uncharacterized protein</fullName>
    </submittedName>
</protein>
<evidence type="ECO:0000256" key="1">
    <source>
        <dbReference type="SAM" id="MobiDB-lite"/>
    </source>
</evidence>
<gene>
    <name evidence="2" type="ordered locus">Pcar_0170</name>
</gene>
<dbReference type="HOGENOM" id="CLU_2586581_0_0_7"/>
<evidence type="ECO:0000313" key="3">
    <source>
        <dbReference type="Proteomes" id="UP000002534"/>
    </source>
</evidence>
<name>Q3A861_SYNC1</name>
<feature type="region of interest" description="Disordered" evidence="1">
    <location>
        <begin position="36"/>
        <end position="59"/>
    </location>
</feature>
<reference evidence="2 3" key="2">
    <citation type="journal article" date="2012" name="BMC Genomics">
        <title>The genome of Pelobacter carbinolicus reveals surprising metabolic capabilities and physiological features.</title>
        <authorList>
            <person name="Aklujkar M."/>
            <person name="Haveman S.A."/>
            <person name="Didonato R.Jr."/>
            <person name="Chertkov O."/>
            <person name="Han C.S."/>
            <person name="Land M.L."/>
            <person name="Brown P."/>
            <person name="Lovley D.R."/>
        </authorList>
    </citation>
    <scope>NUCLEOTIDE SEQUENCE [LARGE SCALE GENOMIC DNA]</scope>
    <source>
        <strain evidence="3">DSM 2380 / NBRC 103641 / GraBd1</strain>
    </source>
</reference>
<dbReference type="STRING" id="338963.Pcar_0170"/>